<gene>
    <name evidence="1" type="ORF">GCM10011611_25190</name>
</gene>
<organism evidence="1 2">
    <name type="scientific">Aliidongia dinghuensis</name>
    <dbReference type="NCBI Taxonomy" id="1867774"/>
    <lineage>
        <taxon>Bacteria</taxon>
        <taxon>Pseudomonadati</taxon>
        <taxon>Pseudomonadota</taxon>
        <taxon>Alphaproteobacteria</taxon>
        <taxon>Rhodospirillales</taxon>
        <taxon>Dongiaceae</taxon>
        <taxon>Aliidongia</taxon>
    </lineage>
</organism>
<dbReference type="AlphaFoldDB" id="A0A8J3E3R5"/>
<protein>
    <submittedName>
        <fullName evidence="1">Uncharacterized protein</fullName>
    </submittedName>
</protein>
<evidence type="ECO:0000313" key="2">
    <source>
        <dbReference type="Proteomes" id="UP000646365"/>
    </source>
</evidence>
<proteinExistence type="predicted"/>
<dbReference type="EMBL" id="BMJQ01000006">
    <property type="protein sequence ID" value="GGF18273.1"/>
    <property type="molecule type" value="Genomic_DNA"/>
</dbReference>
<dbReference type="RefSeq" id="WP_189046191.1">
    <property type="nucleotide sequence ID" value="NZ_BMJQ01000006.1"/>
</dbReference>
<comment type="caution">
    <text evidence="1">The sequence shown here is derived from an EMBL/GenBank/DDBJ whole genome shotgun (WGS) entry which is preliminary data.</text>
</comment>
<accession>A0A8J3E3R5</accession>
<sequence>MAYAAPGLAGQIWLSGVDPVVAADRMAGSKAAGQPTSNDFMSLFRPDAAWSKAASNVQIVKLSTQFFHRASDEQLSTAIKDLQRRHIALGLEAEILTTSEKCGNGVPGYTTTAVFQKLANRVTGLGGKIEVVAFDEPMTWGHFAHKGAACGYSTEELVRNITPNVKILKTAFPGVKFGDIEPVTDQTADRLDEILNFARQFQAQTGERLAFLQADLIWQNKWQPQLAEWRTRLRAAGISYGVIIDGDPGDKTDTEWTRHATERYRMVAGNPDIRPDDWVFQSWQARPSRLLPETDPGTLTSVIAETVGAR</sequence>
<name>A0A8J3E3R5_9PROT</name>
<keyword evidence="2" id="KW-1185">Reference proteome</keyword>
<evidence type="ECO:0000313" key="1">
    <source>
        <dbReference type="EMBL" id="GGF18273.1"/>
    </source>
</evidence>
<reference evidence="1" key="2">
    <citation type="submission" date="2020-09" db="EMBL/GenBank/DDBJ databases">
        <authorList>
            <person name="Sun Q."/>
            <person name="Zhou Y."/>
        </authorList>
    </citation>
    <scope>NUCLEOTIDE SEQUENCE</scope>
    <source>
        <strain evidence="1">CGMCC 1.15725</strain>
    </source>
</reference>
<dbReference type="Proteomes" id="UP000646365">
    <property type="component" value="Unassembled WGS sequence"/>
</dbReference>
<reference evidence="1" key="1">
    <citation type="journal article" date="2014" name="Int. J. Syst. Evol. Microbiol.">
        <title>Complete genome sequence of Corynebacterium casei LMG S-19264T (=DSM 44701T), isolated from a smear-ripened cheese.</title>
        <authorList>
            <consortium name="US DOE Joint Genome Institute (JGI-PGF)"/>
            <person name="Walter F."/>
            <person name="Albersmeier A."/>
            <person name="Kalinowski J."/>
            <person name="Ruckert C."/>
        </authorList>
    </citation>
    <scope>NUCLEOTIDE SEQUENCE</scope>
    <source>
        <strain evidence="1">CGMCC 1.15725</strain>
    </source>
</reference>